<keyword evidence="2" id="KW-0378">Hydrolase</keyword>
<protein>
    <recommendedName>
        <fullName evidence="9">Cellulase</fullName>
    </recommendedName>
</protein>
<dbReference type="GO" id="GO:0016798">
    <property type="term" value="F:hydrolase activity, acting on glycosyl bonds"/>
    <property type="evidence" value="ECO:0007669"/>
    <property type="project" value="UniProtKB-KW"/>
</dbReference>
<dbReference type="AlphaFoldDB" id="F0BD78"/>
<evidence type="ECO:0000256" key="6">
    <source>
        <dbReference type="ARBA" id="ARBA00037986"/>
    </source>
</evidence>
<dbReference type="eggNOG" id="COG3391">
    <property type="taxonomic scope" value="Bacteria"/>
</dbReference>
<name>F0BD78_9XANT</name>
<evidence type="ECO:0000313" key="8">
    <source>
        <dbReference type="Proteomes" id="UP000003299"/>
    </source>
</evidence>
<dbReference type="GO" id="GO:0010411">
    <property type="term" value="P:xyloglucan metabolic process"/>
    <property type="evidence" value="ECO:0007669"/>
    <property type="project" value="TreeGrafter"/>
</dbReference>
<dbReference type="Proteomes" id="UP000003299">
    <property type="component" value="Unassembled WGS sequence"/>
</dbReference>
<evidence type="ECO:0000256" key="1">
    <source>
        <dbReference type="ARBA" id="ARBA00022729"/>
    </source>
</evidence>
<evidence type="ECO:0000256" key="4">
    <source>
        <dbReference type="ARBA" id="ARBA00023295"/>
    </source>
</evidence>
<dbReference type="GO" id="GO:0000272">
    <property type="term" value="P:polysaccharide catabolic process"/>
    <property type="evidence" value="ECO:0007669"/>
    <property type="project" value="UniProtKB-KW"/>
</dbReference>
<dbReference type="EMBL" id="AEQV01000062">
    <property type="protein sequence ID" value="EGD09617.1"/>
    <property type="molecule type" value="Genomic_DNA"/>
</dbReference>
<dbReference type="Gene3D" id="2.130.10.10">
    <property type="entry name" value="YVTN repeat-like/Quinoprotein amine dehydrogenase"/>
    <property type="match status" value="2"/>
</dbReference>
<evidence type="ECO:0000256" key="5">
    <source>
        <dbReference type="ARBA" id="ARBA00023326"/>
    </source>
</evidence>
<organism evidence="7 8">
    <name type="scientific">Xanthomonas vesicatoria ATCC 35937</name>
    <dbReference type="NCBI Taxonomy" id="925775"/>
    <lineage>
        <taxon>Bacteria</taxon>
        <taxon>Pseudomonadati</taxon>
        <taxon>Pseudomonadota</taxon>
        <taxon>Gammaproteobacteria</taxon>
        <taxon>Lysobacterales</taxon>
        <taxon>Lysobacteraceae</taxon>
        <taxon>Xanthomonas</taxon>
    </lineage>
</organism>
<dbReference type="PANTHER" id="PTHR43739:SF2">
    <property type="entry name" value="OLIGOXYLOGLUCAN-REDUCING END-SPECIFIC XYLOGLUCANASE-RELATED"/>
    <property type="match status" value="1"/>
</dbReference>
<dbReference type="InterPro" id="IPR015943">
    <property type="entry name" value="WD40/YVTN_repeat-like_dom_sf"/>
</dbReference>
<evidence type="ECO:0000256" key="3">
    <source>
        <dbReference type="ARBA" id="ARBA00023277"/>
    </source>
</evidence>
<proteinExistence type="inferred from homology"/>
<keyword evidence="4" id="KW-0326">Glycosidase</keyword>
<dbReference type="InterPro" id="IPR052025">
    <property type="entry name" value="Xyloglucanase_GH74"/>
</dbReference>
<comment type="caution">
    <text evidence="7">The sequence shown here is derived from an EMBL/GenBank/DDBJ whole genome shotgun (WGS) entry which is preliminary data.</text>
</comment>
<keyword evidence="5" id="KW-0624">Polysaccharide degradation</keyword>
<evidence type="ECO:0000313" key="7">
    <source>
        <dbReference type="EMBL" id="EGD09617.1"/>
    </source>
</evidence>
<dbReference type="SUPFAM" id="SSF110296">
    <property type="entry name" value="Oligoxyloglucan reducing end-specific cellobiohydrolase"/>
    <property type="match status" value="2"/>
</dbReference>
<comment type="similarity">
    <text evidence="6">Belongs to the glycosyl hydrolase 74 family.</text>
</comment>
<gene>
    <name evidence="7" type="ORF">XVE_2094</name>
</gene>
<sequence length="764" mass="82439">MALPSIAKGAGGMIAMIDPPTKRRLFAAHAWPTVVCLTLVLLLMTSHVHAAEPVTQGPYQWRSVAIGGGGFVTGVLFHPAERDLAYARTDVGGAYRWDARAQQWVALTDWLGADDWNLMGIDAFAIDPANPEAIYLAAGTYMHERAGNAAVLRSFDRGKRFERADLPFKLGGNQLGRANGERLAVDPHDGRVLLLGSRDAGLWRSDDRGAHWARVEGFPADALAGATARNHVGREQAVGIAFVVFDAASGRAGSPTPRIYVGVSTAQTSLYVSDDAGRSWVAVAGQPRGLRPSHMAGGSDGQWYLSYGDQPGPDLMAGGALWKYSPAQGRWSEISPIVQPADGDGFGWGAVAVDPQDPQVLLASTFRRRTPRDELFRSVDGGKHWAPLLADAVFDHSAAPWTAQATPHWMGALAIDPFDSNHALFVTGYGIWASRNLRDFAGKRQPLRWWFQDRGLEETVPLDLLSPMAGAHLLSALGDIDGFRHDDLDTAQLQYVGPRLTNGESIDAAGQAPLTVVRSGTVRNRRNNEIRALVSHDGGAHWSAFANEPPAGQGAGTIAIAADASQVIWAPTGGGNWRTVDVGKRWQRVQGLPDTAVVVADRVDAQRWYAADTVSGRFYESTDGAASFRDTGHLVGNPARDERARPQLRPDPWRAGVVYLASPSLGVMRWQHGRLQTLSKPDEARSLGIGKPLRDGAPPALYLAGRVAGVDGVFRSDDDGAQWLRINDDAHRFGKPYSVTGDPRLPGRVYFATGGRGIFYGDPR</sequence>
<accession>F0BD78</accession>
<evidence type="ECO:0008006" key="9">
    <source>
        <dbReference type="Google" id="ProtNLM"/>
    </source>
</evidence>
<keyword evidence="1" id="KW-0732">Signal</keyword>
<reference evidence="7 8" key="1">
    <citation type="journal article" date="2011" name="BMC Genomics">
        <title>Comparative genomics reveals diversity among xanthomonads infecting tomato and pepper.</title>
        <authorList>
            <person name="Potnis N."/>
            <person name="Krasileva K."/>
            <person name="Chow V."/>
            <person name="Almeida N.F."/>
            <person name="Patil P.B."/>
            <person name="Ryan R.P."/>
            <person name="Sharlach M."/>
            <person name="Behlau F."/>
            <person name="Dow J.M."/>
            <person name="Momol M.T."/>
            <person name="White F.F."/>
            <person name="Preston J.F."/>
            <person name="Vinatzer B.A."/>
            <person name="Koebnik R."/>
            <person name="Setubal J.C."/>
            <person name="Norman D.J."/>
            <person name="Staskawicz B.J."/>
            <person name="Jones J.B."/>
        </authorList>
    </citation>
    <scope>NUCLEOTIDE SEQUENCE [LARGE SCALE GENOMIC DNA]</scope>
    <source>
        <strain evidence="7 8">ATCC 35937</strain>
    </source>
</reference>
<keyword evidence="3" id="KW-0119">Carbohydrate metabolism</keyword>
<dbReference type="PANTHER" id="PTHR43739">
    <property type="entry name" value="XYLOGLUCANASE (EUROFUNG)"/>
    <property type="match status" value="1"/>
</dbReference>
<evidence type="ECO:0000256" key="2">
    <source>
        <dbReference type="ARBA" id="ARBA00022801"/>
    </source>
</evidence>